<dbReference type="Proteomes" id="UP000005239">
    <property type="component" value="Unassembled WGS sequence"/>
</dbReference>
<evidence type="ECO:0000313" key="1">
    <source>
        <dbReference type="EnsemblMetazoa" id="PPA45776.1"/>
    </source>
</evidence>
<name>A0A2A6CPE3_PRIPA</name>
<dbReference type="AlphaFoldDB" id="A0A2A6CPE3"/>
<dbReference type="EnsemblMetazoa" id="PPA45776.1">
    <property type="protein sequence ID" value="PPA45776.1"/>
    <property type="gene ID" value="WBGene00284145"/>
</dbReference>
<organism evidence="1 2">
    <name type="scientific">Pristionchus pacificus</name>
    <name type="common">Parasitic nematode worm</name>
    <dbReference type="NCBI Taxonomy" id="54126"/>
    <lineage>
        <taxon>Eukaryota</taxon>
        <taxon>Metazoa</taxon>
        <taxon>Ecdysozoa</taxon>
        <taxon>Nematoda</taxon>
        <taxon>Chromadorea</taxon>
        <taxon>Rhabditida</taxon>
        <taxon>Rhabditina</taxon>
        <taxon>Diplogasteromorpha</taxon>
        <taxon>Diplogasteroidea</taxon>
        <taxon>Neodiplogasteridae</taxon>
        <taxon>Pristionchus</taxon>
    </lineage>
</organism>
<gene>
    <name evidence="1" type="primary">WBGene00284145</name>
</gene>
<protein>
    <submittedName>
        <fullName evidence="1">Uncharacterized protein</fullName>
    </submittedName>
</protein>
<reference evidence="2" key="1">
    <citation type="journal article" date="2008" name="Nat. Genet.">
        <title>The Pristionchus pacificus genome provides a unique perspective on nematode lifestyle and parasitism.</title>
        <authorList>
            <person name="Dieterich C."/>
            <person name="Clifton S.W."/>
            <person name="Schuster L.N."/>
            <person name="Chinwalla A."/>
            <person name="Delehaunty K."/>
            <person name="Dinkelacker I."/>
            <person name="Fulton L."/>
            <person name="Fulton R."/>
            <person name="Godfrey J."/>
            <person name="Minx P."/>
            <person name="Mitreva M."/>
            <person name="Roeseler W."/>
            <person name="Tian H."/>
            <person name="Witte H."/>
            <person name="Yang S.P."/>
            <person name="Wilson R.K."/>
            <person name="Sommer R.J."/>
        </authorList>
    </citation>
    <scope>NUCLEOTIDE SEQUENCE [LARGE SCALE GENOMIC DNA]</scope>
    <source>
        <strain evidence="2">PS312</strain>
    </source>
</reference>
<reference evidence="1" key="2">
    <citation type="submission" date="2022-06" db="UniProtKB">
        <authorList>
            <consortium name="EnsemblMetazoa"/>
        </authorList>
    </citation>
    <scope>IDENTIFICATION</scope>
    <source>
        <strain evidence="1">PS312</strain>
    </source>
</reference>
<sequence>MLPTTLECRFAPCSSYYESAQHAATAAIVLKTVQTAPSSTFNFGSSHTRFYVEYVANDEHGLRQ</sequence>
<accession>A0A2A6CPE3</accession>
<accession>A0A8R1Z652</accession>
<evidence type="ECO:0000313" key="2">
    <source>
        <dbReference type="Proteomes" id="UP000005239"/>
    </source>
</evidence>
<proteinExistence type="predicted"/>
<keyword evidence="2" id="KW-1185">Reference proteome</keyword>